<organism evidence="1 2">
    <name type="scientific">Candidatus Thermofonsia Clade 3 bacterium</name>
    <dbReference type="NCBI Taxonomy" id="2364212"/>
    <lineage>
        <taxon>Bacteria</taxon>
        <taxon>Bacillati</taxon>
        <taxon>Chloroflexota</taxon>
        <taxon>Candidatus Thermofontia</taxon>
        <taxon>Candidatus Thermofonsia Clade 3</taxon>
    </lineage>
</organism>
<sequence>MSDSLPVQQVLRILSEGEMESLGLMPWGSNYTFLVEVKDPDTPRTEKAPASLLAVYKPRRGEAPLWDFPTGTLCLREYAAYLVSEALGWHLVPPTVLRSGPHGFGSVQLFIDNDADQHFFTFREDATCCEQLQRIALFDLITNNADRKSGHCLRDKNGHVWAIDHGITFNADYKLRTVIWDFAGQPIKPPMLEDLKRLRAQLQPAQPLSKALHKLLDDAEVCAFARRLDGLIQLKHFPSPNRFDRNIPWPPI</sequence>
<gene>
    <name evidence="1" type="ORF">CUN48_06835</name>
</gene>
<name>A0A2M8QDB1_9CHLR</name>
<comment type="caution">
    <text evidence="1">The sequence shown here is derived from an EMBL/GenBank/DDBJ whole genome shotgun (WGS) entry which is preliminary data.</text>
</comment>
<evidence type="ECO:0000313" key="1">
    <source>
        <dbReference type="EMBL" id="PJF47791.1"/>
    </source>
</evidence>
<dbReference type="AlphaFoldDB" id="A0A2M8QDB1"/>
<dbReference type="InterPro" id="IPR022292">
    <property type="entry name" value="CHP03843"/>
</dbReference>
<evidence type="ECO:0000313" key="2">
    <source>
        <dbReference type="Proteomes" id="UP000230790"/>
    </source>
</evidence>
<proteinExistence type="predicted"/>
<dbReference type="EMBL" id="PGTN01000035">
    <property type="protein sequence ID" value="PJF47791.1"/>
    <property type="molecule type" value="Genomic_DNA"/>
</dbReference>
<dbReference type="NCBIfam" id="TIGR03843">
    <property type="entry name" value="SCO1664 family protein"/>
    <property type="match status" value="1"/>
</dbReference>
<protein>
    <submittedName>
        <fullName evidence="1">Uncharacterized protein</fullName>
    </submittedName>
</protein>
<reference evidence="1 2" key="1">
    <citation type="submission" date="2017-11" db="EMBL/GenBank/DDBJ databases">
        <title>Evolution of Phototrophy in the Chloroflexi Phylum Driven by Horizontal Gene Transfer.</title>
        <authorList>
            <person name="Ward L.M."/>
            <person name="Hemp J."/>
            <person name="Shih P.M."/>
            <person name="Mcglynn S.E."/>
            <person name="Fischer W."/>
        </authorList>
    </citation>
    <scope>NUCLEOTIDE SEQUENCE [LARGE SCALE GENOMIC DNA]</scope>
    <source>
        <strain evidence="1">JP3_7</strain>
    </source>
</reference>
<accession>A0A2M8QDB1</accession>
<dbReference type="Proteomes" id="UP000230790">
    <property type="component" value="Unassembled WGS sequence"/>
</dbReference>